<dbReference type="Pfam" id="PF03023">
    <property type="entry name" value="MurJ"/>
    <property type="match status" value="1"/>
</dbReference>
<accession>A0A1F6NIX4</accession>
<evidence type="ECO:0000256" key="5">
    <source>
        <dbReference type="ARBA" id="ARBA00022984"/>
    </source>
</evidence>
<evidence type="ECO:0000256" key="4">
    <source>
        <dbReference type="ARBA" id="ARBA00022960"/>
    </source>
</evidence>
<keyword evidence="7 8" id="KW-0472">Membrane</keyword>
<dbReference type="GO" id="GO:0009252">
    <property type="term" value="P:peptidoglycan biosynthetic process"/>
    <property type="evidence" value="ECO:0007669"/>
    <property type="project" value="UniProtKB-UniRule"/>
</dbReference>
<keyword evidence="2 8" id="KW-1003">Cell membrane</keyword>
<feature type="transmembrane region" description="Helical" evidence="8">
    <location>
        <begin position="281"/>
        <end position="302"/>
    </location>
</feature>
<feature type="transmembrane region" description="Helical" evidence="8">
    <location>
        <begin position="95"/>
        <end position="120"/>
    </location>
</feature>
<dbReference type="GO" id="GO:0015648">
    <property type="term" value="F:lipid-linked peptidoglycan transporter activity"/>
    <property type="evidence" value="ECO:0007669"/>
    <property type="project" value="UniProtKB-UniRule"/>
</dbReference>
<evidence type="ECO:0000256" key="7">
    <source>
        <dbReference type="ARBA" id="ARBA00023136"/>
    </source>
</evidence>
<dbReference type="PANTHER" id="PTHR47019">
    <property type="entry name" value="LIPID II FLIPPASE MURJ"/>
    <property type="match status" value="1"/>
</dbReference>
<dbReference type="NCBIfam" id="TIGR01695">
    <property type="entry name" value="murJ_mviN"/>
    <property type="match status" value="1"/>
</dbReference>
<keyword evidence="4 8" id="KW-0133">Cell shape</keyword>
<evidence type="ECO:0000256" key="9">
    <source>
        <dbReference type="PIRNR" id="PIRNR002869"/>
    </source>
</evidence>
<dbReference type="GO" id="GO:0005886">
    <property type="term" value="C:plasma membrane"/>
    <property type="evidence" value="ECO:0007669"/>
    <property type="project" value="UniProtKB-SubCell"/>
</dbReference>
<feature type="transmembrane region" description="Helical" evidence="8">
    <location>
        <begin position="415"/>
        <end position="437"/>
    </location>
</feature>
<name>A0A1F6NIX4_9BACT</name>
<feature type="transmembrane region" description="Helical" evidence="8">
    <location>
        <begin position="140"/>
        <end position="161"/>
    </location>
</feature>
<dbReference type="AlphaFoldDB" id="A0A1F6NIX4"/>
<dbReference type="InterPro" id="IPR051050">
    <property type="entry name" value="Lipid_II_flippase_MurJ/MviN"/>
</dbReference>
<evidence type="ECO:0000256" key="6">
    <source>
        <dbReference type="ARBA" id="ARBA00022989"/>
    </source>
</evidence>
<reference evidence="10 11" key="1">
    <citation type="journal article" date="2016" name="Nat. Commun.">
        <title>Thousands of microbial genomes shed light on interconnected biogeochemical processes in an aquifer system.</title>
        <authorList>
            <person name="Anantharaman K."/>
            <person name="Brown C.T."/>
            <person name="Hug L.A."/>
            <person name="Sharon I."/>
            <person name="Castelle C.J."/>
            <person name="Probst A.J."/>
            <person name="Thomas B.C."/>
            <person name="Singh A."/>
            <person name="Wilkins M.J."/>
            <person name="Karaoz U."/>
            <person name="Brodie E.L."/>
            <person name="Williams K.H."/>
            <person name="Hubbard S.S."/>
            <person name="Banfield J.F."/>
        </authorList>
    </citation>
    <scope>NUCLEOTIDE SEQUENCE [LARGE SCALE GENOMIC DNA]</scope>
</reference>
<comment type="pathway">
    <text evidence="8">Cell wall biogenesis; peptidoglycan biosynthesis.</text>
</comment>
<evidence type="ECO:0000256" key="3">
    <source>
        <dbReference type="ARBA" id="ARBA00022692"/>
    </source>
</evidence>
<dbReference type="GO" id="GO:0071555">
    <property type="term" value="P:cell wall organization"/>
    <property type="evidence" value="ECO:0007669"/>
    <property type="project" value="UniProtKB-UniRule"/>
</dbReference>
<dbReference type="EMBL" id="MFQR01000072">
    <property type="protein sequence ID" value="OGH83680.1"/>
    <property type="molecule type" value="Genomic_DNA"/>
</dbReference>
<comment type="subcellular location">
    <subcellularLocation>
        <location evidence="1 8">Cell membrane</location>
        <topology evidence="1 8">Multi-pass membrane protein</topology>
    </subcellularLocation>
</comment>
<feature type="transmembrane region" description="Helical" evidence="8">
    <location>
        <begin position="168"/>
        <end position="189"/>
    </location>
</feature>
<dbReference type="Proteomes" id="UP000177803">
    <property type="component" value="Unassembled WGS sequence"/>
</dbReference>
<keyword evidence="6 8" id="KW-1133">Transmembrane helix</keyword>
<feature type="transmembrane region" description="Helical" evidence="8">
    <location>
        <begin position="482"/>
        <end position="508"/>
    </location>
</feature>
<keyword evidence="3 8" id="KW-0812">Transmembrane</keyword>
<dbReference type="GO" id="GO:0008360">
    <property type="term" value="P:regulation of cell shape"/>
    <property type="evidence" value="ECO:0007669"/>
    <property type="project" value="UniProtKB-UniRule"/>
</dbReference>
<dbReference type="CDD" id="cd13123">
    <property type="entry name" value="MATE_MurJ_like"/>
    <property type="match status" value="1"/>
</dbReference>
<keyword evidence="8 9" id="KW-0813">Transport</keyword>
<feature type="transmembrane region" description="Helical" evidence="8">
    <location>
        <begin position="361"/>
        <end position="378"/>
    </location>
</feature>
<dbReference type="GO" id="GO:0034204">
    <property type="term" value="P:lipid translocation"/>
    <property type="evidence" value="ECO:0007669"/>
    <property type="project" value="TreeGrafter"/>
</dbReference>
<keyword evidence="8 9" id="KW-0961">Cell wall biogenesis/degradation</keyword>
<feature type="transmembrane region" description="Helical" evidence="8">
    <location>
        <begin position="195"/>
        <end position="216"/>
    </location>
</feature>
<comment type="caution">
    <text evidence="10">The sequence shown here is derived from an EMBL/GenBank/DDBJ whole genome shotgun (WGS) entry which is preliminary data.</text>
</comment>
<feature type="transmembrane region" description="Helical" evidence="8">
    <location>
        <begin position="322"/>
        <end position="341"/>
    </location>
</feature>
<evidence type="ECO:0000256" key="8">
    <source>
        <dbReference type="HAMAP-Rule" id="MF_02078"/>
    </source>
</evidence>
<comment type="similarity">
    <text evidence="8 9">Belongs to the MurJ/MviN family.</text>
</comment>
<proteinExistence type="inferred from homology"/>
<feature type="transmembrane region" description="Helical" evidence="8">
    <location>
        <begin position="449"/>
        <end position="470"/>
    </location>
</feature>
<sequence>MILKKIFNHSSNSVTGAAIILAAASLINKFIGLARDRTLAHLFGAGPTMDAYYAAFKIPDLIYNLLVVGALTAGFIPVFTRLYYGNENKDKAWRLANNILNIFGAALLFFAVLGMIFAPYIARVVAPGFNADTTALAAHFIRIMFWSPVILGLSMVVGGILQSLRRFVLYSLAPIFYNLGIIFGALVFVPMFGLIGLPLGVIFGAIMHLGVQIYGARSAGWRWGWHFDWRDNDTRTIGKLMIPRTLGLAISNLNSVIITVLASTLAVGSVATYSYADNLQWVPIGVIGIPFALAAFPALSAAAARKDMRDFVQNLSDTARQILFLIIPLSIIFLLLRAQIVRVILGSGAFDWTATVRTADTLAFFALGMFAQALNPLLTRAFFALENTKTPFVISVTAEICAITSALIFKNYLGVAGLALGVAIGAIINFVLLTIFLHRATKDLEAKNIAGSLLKILAAAVPMAIIIQALKYPLASIFNLDYFWGIFGQGAVAGTTGLIIYLLVCWGLKSPEFLAIKHSFGKRFLKIANVPAEVETEMKN</sequence>
<feature type="transmembrane region" description="Helical" evidence="8">
    <location>
        <begin position="390"/>
        <end position="409"/>
    </location>
</feature>
<organism evidence="10 11">
    <name type="scientific">Candidatus Magasanikbacteria bacterium RIFOXYA2_FULL_44_8</name>
    <dbReference type="NCBI Taxonomy" id="1798696"/>
    <lineage>
        <taxon>Bacteria</taxon>
        <taxon>Candidatus Magasanikiibacteriota</taxon>
    </lineage>
</organism>
<feature type="transmembrane region" description="Helical" evidence="8">
    <location>
        <begin position="6"/>
        <end position="27"/>
    </location>
</feature>
<feature type="transmembrane region" description="Helical" evidence="8">
    <location>
        <begin position="61"/>
        <end position="83"/>
    </location>
</feature>
<evidence type="ECO:0000256" key="2">
    <source>
        <dbReference type="ARBA" id="ARBA00022475"/>
    </source>
</evidence>
<gene>
    <name evidence="8" type="primary">murJ</name>
    <name evidence="10" type="ORF">A2261_03390</name>
</gene>
<evidence type="ECO:0000256" key="1">
    <source>
        <dbReference type="ARBA" id="ARBA00004651"/>
    </source>
</evidence>
<evidence type="ECO:0000313" key="11">
    <source>
        <dbReference type="Proteomes" id="UP000177803"/>
    </source>
</evidence>
<dbReference type="HAMAP" id="MF_02078">
    <property type="entry name" value="MurJ_MviN"/>
    <property type="match status" value="1"/>
</dbReference>
<evidence type="ECO:0000313" key="10">
    <source>
        <dbReference type="EMBL" id="OGH83680.1"/>
    </source>
</evidence>
<dbReference type="PANTHER" id="PTHR47019:SF1">
    <property type="entry name" value="LIPID II FLIPPASE MURJ"/>
    <property type="match status" value="1"/>
</dbReference>
<protein>
    <recommendedName>
        <fullName evidence="8">Probable lipid II flippase MurJ</fullName>
    </recommendedName>
</protein>
<dbReference type="UniPathway" id="UPA00219"/>
<dbReference type="PIRSF" id="PIRSF002869">
    <property type="entry name" value="MviN"/>
    <property type="match status" value="1"/>
</dbReference>
<keyword evidence="5 8" id="KW-0573">Peptidoglycan synthesis</keyword>
<feature type="transmembrane region" description="Helical" evidence="8">
    <location>
        <begin position="253"/>
        <end position="275"/>
    </location>
</feature>
<comment type="function">
    <text evidence="8 9">Involved in peptidoglycan biosynthesis. Transports lipid-linked peptidoglycan precursors from the inner to the outer leaflet of the cytoplasmic membrane.</text>
</comment>
<dbReference type="PRINTS" id="PR01806">
    <property type="entry name" value="VIRFACTRMVIN"/>
</dbReference>
<dbReference type="InterPro" id="IPR004268">
    <property type="entry name" value="MurJ"/>
</dbReference>